<keyword evidence="3" id="KW-1185">Reference proteome</keyword>
<dbReference type="AlphaFoldDB" id="A0AAX4NGA2"/>
<dbReference type="InterPro" id="IPR036291">
    <property type="entry name" value="NAD(P)-bd_dom_sf"/>
</dbReference>
<feature type="domain" description="CoA-binding" evidence="1">
    <location>
        <begin position="12"/>
        <end position="106"/>
    </location>
</feature>
<dbReference type="SMART" id="SM00881">
    <property type="entry name" value="CoA_binding"/>
    <property type="match status" value="1"/>
</dbReference>
<dbReference type="GeneID" id="95967003"/>
<dbReference type="Gene3D" id="3.40.50.720">
    <property type="entry name" value="NAD(P)-binding Rossmann-like Domain"/>
    <property type="match status" value="1"/>
</dbReference>
<name>A0AAX4NGA2_9ARCH</name>
<dbReference type="Proteomes" id="UP001451606">
    <property type="component" value="Chromosome"/>
</dbReference>
<evidence type="ECO:0000313" key="2">
    <source>
        <dbReference type="EMBL" id="WYX99739.1"/>
    </source>
</evidence>
<dbReference type="Pfam" id="PF13380">
    <property type="entry name" value="CoA_binding_2"/>
    <property type="match status" value="1"/>
</dbReference>
<dbReference type="KEGG" id="omr:OXIME_000279"/>
<sequence>MAYDEDKIPEILNNARNIAVVGISDKTDRDSYGVATYLKEHGYNIIPINPGLKEWKGIRSYPDLQAVPENVEIDIVDIFRKSDAVVPIVNDALKRKPSAIWMQEGVVNNEAAKMARDAGILVVMDHCIMKEHLKQKK</sequence>
<dbReference type="SUPFAM" id="SSF51735">
    <property type="entry name" value="NAD(P)-binding Rossmann-fold domains"/>
    <property type="match status" value="1"/>
</dbReference>
<proteinExistence type="predicted"/>
<accession>A0AAX4NGA2</accession>
<protein>
    <submittedName>
        <fullName evidence="2">CoA-binding protein</fullName>
    </submittedName>
</protein>
<organism evidence="2 3">
    <name type="scientific">Oxyplasma meridianum</name>
    <dbReference type="NCBI Taxonomy" id="3073602"/>
    <lineage>
        <taxon>Archaea</taxon>
        <taxon>Methanobacteriati</taxon>
        <taxon>Thermoplasmatota</taxon>
        <taxon>Thermoplasmata</taxon>
        <taxon>Thermoplasmatales</taxon>
        <taxon>Thermoplasmataceae</taxon>
        <taxon>Oxyplasma</taxon>
    </lineage>
</organism>
<dbReference type="PANTHER" id="PTHR33303:SF2">
    <property type="entry name" value="COA-BINDING DOMAIN-CONTAINING PROTEIN"/>
    <property type="match status" value="1"/>
</dbReference>
<gene>
    <name evidence="2" type="ORF">OXIME_000279</name>
</gene>
<dbReference type="InterPro" id="IPR003781">
    <property type="entry name" value="CoA-bd"/>
</dbReference>
<dbReference type="EMBL" id="CP133772">
    <property type="protein sequence ID" value="WYX99739.1"/>
    <property type="molecule type" value="Genomic_DNA"/>
</dbReference>
<reference evidence="2 3" key="1">
    <citation type="submission" date="2023-09" db="EMBL/GenBank/DDBJ databases">
        <authorList>
            <person name="Golyshina O.V."/>
            <person name="Lunev E.A."/>
            <person name="Bargiela R."/>
            <person name="Gaines M.C."/>
            <person name="Daum B."/>
            <person name="Bale N.J."/>
            <person name="Koenen M."/>
            <person name="Sinninghe Damst J.S."/>
            <person name="Yakimov M."/>
            <person name="Golyshin P.N."/>
        </authorList>
    </citation>
    <scope>NUCLEOTIDE SEQUENCE [LARGE SCALE GENOMIC DNA]</scope>
    <source>
        <strain evidence="2 3">M1</strain>
    </source>
</reference>
<evidence type="ECO:0000313" key="3">
    <source>
        <dbReference type="Proteomes" id="UP001451606"/>
    </source>
</evidence>
<dbReference type="PANTHER" id="PTHR33303">
    <property type="entry name" value="CYTOPLASMIC PROTEIN-RELATED"/>
    <property type="match status" value="1"/>
</dbReference>
<evidence type="ECO:0000259" key="1">
    <source>
        <dbReference type="SMART" id="SM00881"/>
    </source>
</evidence>
<dbReference type="RefSeq" id="WP_393971702.1">
    <property type="nucleotide sequence ID" value="NZ_CP133772.1"/>
</dbReference>